<feature type="transmembrane region" description="Helical" evidence="11">
    <location>
        <begin position="145"/>
        <end position="169"/>
    </location>
</feature>
<sequence length="206" mass="23101">MKSQLLVLLLFLSCEGQNSCPRVCLCHDGIVDCSGRSLTTSSLPSTFPAETTELQLHDNLLTTLPNGLLDSLLHLRSVSLHRNPWACDCGVLYLRALLLRHSVRHTSHLQVNCSSPLNLRGRLVAYLSEEELLDTCHYWYCDLALVSQLCLLGFVLLQGALLFAVVVFLRRFQHMSKEARGTTEESFTAGEMSQDNEYSLLRDTSM</sequence>
<evidence type="ECO:0000313" key="15">
    <source>
        <dbReference type="Ensembl" id="ENSPMGP00000022715.1"/>
    </source>
</evidence>
<dbReference type="Ensembl" id="ENSPMGT00000024193.1">
    <property type="protein sequence ID" value="ENSPMGP00000022715.1"/>
    <property type="gene ID" value="ENSPMGG00000018377.1"/>
</dbReference>
<evidence type="ECO:0000256" key="12">
    <source>
        <dbReference type="SAM" id="SignalP"/>
    </source>
</evidence>
<reference evidence="15" key="2">
    <citation type="submission" date="2025-09" db="UniProtKB">
        <authorList>
            <consortium name="Ensembl"/>
        </authorList>
    </citation>
    <scope>IDENTIFICATION</scope>
</reference>
<dbReference type="AlphaFoldDB" id="A0A3B4B140"/>
<feature type="domain" description="LRRCT" evidence="14">
    <location>
        <begin position="83"/>
        <end position="137"/>
    </location>
</feature>
<dbReference type="CTD" id="2812"/>
<evidence type="ECO:0000256" key="4">
    <source>
        <dbReference type="ARBA" id="ARBA00022696"/>
    </source>
</evidence>
<dbReference type="STRING" id="409849.ENSPMGP00000022715"/>
<dbReference type="InterPro" id="IPR052313">
    <property type="entry name" value="GPIb-IX-V_Complex"/>
</dbReference>
<dbReference type="Gene3D" id="3.80.10.10">
    <property type="entry name" value="Ribonuclease Inhibitor"/>
    <property type="match status" value="1"/>
</dbReference>
<keyword evidence="2" id="KW-0433">Leucine-rich repeat</keyword>
<evidence type="ECO:0000256" key="1">
    <source>
        <dbReference type="ARBA" id="ARBA00004479"/>
    </source>
</evidence>
<dbReference type="RefSeq" id="XP_033828287.1">
    <property type="nucleotide sequence ID" value="XM_033972396.2"/>
</dbReference>
<keyword evidence="7 11" id="KW-1133">Transmembrane helix</keyword>
<dbReference type="OrthoDB" id="676979at2759"/>
<evidence type="ECO:0000256" key="5">
    <source>
        <dbReference type="ARBA" id="ARBA00022729"/>
    </source>
</evidence>
<organism evidence="15 16">
    <name type="scientific">Periophthalmus magnuspinnatus</name>
    <dbReference type="NCBI Taxonomy" id="409849"/>
    <lineage>
        <taxon>Eukaryota</taxon>
        <taxon>Metazoa</taxon>
        <taxon>Chordata</taxon>
        <taxon>Craniata</taxon>
        <taxon>Vertebrata</taxon>
        <taxon>Euteleostomi</taxon>
        <taxon>Actinopterygii</taxon>
        <taxon>Neopterygii</taxon>
        <taxon>Teleostei</taxon>
        <taxon>Neoteleostei</taxon>
        <taxon>Acanthomorphata</taxon>
        <taxon>Gobiaria</taxon>
        <taxon>Gobiiformes</taxon>
        <taxon>Gobioidei</taxon>
        <taxon>Gobiidae</taxon>
        <taxon>Oxudercinae</taxon>
        <taxon>Periophthalmus</taxon>
    </lineage>
</organism>
<dbReference type="PANTHER" id="PTHR22650:SF7">
    <property type="entry name" value="PLATELET GLYCOPROTEIN IB BETA CHAIN"/>
    <property type="match status" value="1"/>
</dbReference>
<reference evidence="15" key="1">
    <citation type="submission" date="2025-08" db="UniProtKB">
        <authorList>
            <consortium name="Ensembl"/>
        </authorList>
    </citation>
    <scope>IDENTIFICATION</scope>
</reference>
<dbReference type="InterPro" id="IPR000483">
    <property type="entry name" value="Cys-rich_flank_reg_C"/>
</dbReference>
<keyword evidence="5 12" id="KW-0732">Signal</keyword>
<evidence type="ECO:0000256" key="3">
    <source>
        <dbReference type="ARBA" id="ARBA00022692"/>
    </source>
</evidence>
<dbReference type="InterPro" id="IPR032675">
    <property type="entry name" value="LRR_dom_sf"/>
</dbReference>
<feature type="domain" description="LRRNT" evidence="13">
    <location>
        <begin position="19"/>
        <end position="53"/>
    </location>
</feature>
<dbReference type="InterPro" id="IPR000372">
    <property type="entry name" value="LRRNT"/>
</dbReference>
<keyword evidence="10" id="KW-1015">Disulfide bond</keyword>
<protein>
    <submittedName>
        <fullName evidence="15">Uncharacterized protein</fullName>
    </submittedName>
</protein>
<dbReference type="Proteomes" id="UP000261520">
    <property type="component" value="Unplaced"/>
</dbReference>
<keyword evidence="16" id="KW-1185">Reference proteome</keyword>
<evidence type="ECO:0000259" key="14">
    <source>
        <dbReference type="SMART" id="SM00082"/>
    </source>
</evidence>
<evidence type="ECO:0000256" key="2">
    <source>
        <dbReference type="ARBA" id="ARBA00022614"/>
    </source>
</evidence>
<feature type="signal peptide" evidence="12">
    <location>
        <begin position="1"/>
        <end position="16"/>
    </location>
</feature>
<evidence type="ECO:0000256" key="11">
    <source>
        <dbReference type="SAM" id="Phobius"/>
    </source>
</evidence>
<evidence type="ECO:0000256" key="7">
    <source>
        <dbReference type="ARBA" id="ARBA00022989"/>
    </source>
</evidence>
<dbReference type="Pfam" id="PF01462">
    <property type="entry name" value="LRRNT"/>
    <property type="match status" value="1"/>
</dbReference>
<dbReference type="SUPFAM" id="SSF52058">
    <property type="entry name" value="L domain-like"/>
    <property type="match status" value="1"/>
</dbReference>
<evidence type="ECO:0000259" key="13">
    <source>
        <dbReference type="SMART" id="SM00013"/>
    </source>
</evidence>
<dbReference type="GeneID" id="117375995"/>
<keyword evidence="9 11" id="KW-0472">Membrane</keyword>
<dbReference type="GO" id="GO:0007155">
    <property type="term" value="P:cell adhesion"/>
    <property type="evidence" value="ECO:0007669"/>
    <property type="project" value="UniProtKB-KW"/>
</dbReference>
<evidence type="ECO:0000256" key="8">
    <source>
        <dbReference type="ARBA" id="ARBA00023084"/>
    </source>
</evidence>
<evidence type="ECO:0000313" key="16">
    <source>
        <dbReference type="Proteomes" id="UP000261520"/>
    </source>
</evidence>
<keyword evidence="3 11" id="KW-0812">Transmembrane</keyword>
<evidence type="ECO:0000256" key="6">
    <source>
        <dbReference type="ARBA" id="ARBA00022889"/>
    </source>
</evidence>
<name>A0A3B4B140_9GOBI</name>
<feature type="chain" id="PRO_5017211967" evidence="12">
    <location>
        <begin position="17"/>
        <end position="206"/>
    </location>
</feature>
<dbReference type="GO" id="GO:0016020">
    <property type="term" value="C:membrane"/>
    <property type="evidence" value="ECO:0007669"/>
    <property type="project" value="UniProtKB-SubCell"/>
</dbReference>
<accession>A0A3B4B140</accession>
<evidence type="ECO:0000256" key="10">
    <source>
        <dbReference type="ARBA" id="ARBA00023157"/>
    </source>
</evidence>
<keyword evidence="6" id="KW-0130">Cell adhesion</keyword>
<dbReference type="PANTHER" id="PTHR22650">
    <property type="entry name" value="GLYCOPROTEIN IB BETA"/>
    <property type="match status" value="1"/>
</dbReference>
<dbReference type="GO" id="GO:0007596">
    <property type="term" value="P:blood coagulation"/>
    <property type="evidence" value="ECO:0007669"/>
    <property type="project" value="UniProtKB-KW"/>
</dbReference>
<proteinExistence type="predicted"/>
<dbReference type="SMART" id="SM00013">
    <property type="entry name" value="LRRNT"/>
    <property type="match status" value="1"/>
</dbReference>
<dbReference type="SMART" id="SM00082">
    <property type="entry name" value="LRRCT"/>
    <property type="match status" value="1"/>
</dbReference>
<evidence type="ECO:0000256" key="9">
    <source>
        <dbReference type="ARBA" id="ARBA00023136"/>
    </source>
</evidence>
<comment type="subcellular location">
    <subcellularLocation>
        <location evidence="1">Membrane</location>
        <topology evidence="1">Single-pass type I membrane protein</topology>
    </subcellularLocation>
</comment>
<keyword evidence="8" id="KW-0094">Blood coagulation</keyword>
<keyword evidence="4" id="KW-0356">Hemostasis</keyword>